<accession>A0A5C6TAW2</accession>
<evidence type="ECO:0000313" key="1">
    <source>
        <dbReference type="EMBL" id="TXC07806.1"/>
    </source>
</evidence>
<gene>
    <name evidence="1" type="ORF">FocTR4_00003938</name>
</gene>
<protein>
    <submittedName>
        <fullName evidence="1">Uncharacterized protein</fullName>
    </submittedName>
</protein>
<dbReference type="Proteomes" id="UP000321331">
    <property type="component" value="Unassembled WGS sequence"/>
</dbReference>
<evidence type="ECO:0000313" key="2">
    <source>
        <dbReference type="Proteomes" id="UP000321331"/>
    </source>
</evidence>
<dbReference type="AlphaFoldDB" id="A0A5C6TAW2"/>
<comment type="caution">
    <text evidence="1">The sequence shown here is derived from an EMBL/GenBank/DDBJ whole genome shotgun (WGS) entry which is preliminary data.</text>
</comment>
<proteinExistence type="predicted"/>
<sequence length="167" mass="18607">MRNKHWVTISSRKKDTVNRKGDVARHTSFFKKTLAQIQTAMIRTIHSSADSTSMMVHSRPSVLHQTLLSTSAETWSPYSLSLRTTSVSLRSIKTNSFIAICKETITTEKKDISAASCLHSASLHMNTVEQQRIEQADDKAVDMLYQAYAQIRAPPAVAPQALVAHPQ</sequence>
<organism evidence="1 2">
    <name type="scientific">Fusarium oxysporum f. sp. cubense</name>
    <dbReference type="NCBI Taxonomy" id="61366"/>
    <lineage>
        <taxon>Eukaryota</taxon>
        <taxon>Fungi</taxon>
        <taxon>Dikarya</taxon>
        <taxon>Ascomycota</taxon>
        <taxon>Pezizomycotina</taxon>
        <taxon>Sordariomycetes</taxon>
        <taxon>Hypocreomycetidae</taxon>
        <taxon>Hypocreales</taxon>
        <taxon>Nectriaceae</taxon>
        <taxon>Fusarium</taxon>
        <taxon>Fusarium oxysporum species complex</taxon>
    </lineage>
</organism>
<reference evidence="1 2" key="1">
    <citation type="submission" date="2019-07" db="EMBL/GenBank/DDBJ databases">
        <title>The First High-Quality Draft Genome Sequence of the Causal Agent of the Current Panama Disease Epidemic.</title>
        <authorList>
            <person name="Warmington R.J."/>
            <person name="Kay W."/>
            <person name="Jeffries A."/>
            <person name="Bebber D."/>
            <person name="Moore K."/>
            <person name="Studholme D.J."/>
        </authorList>
    </citation>
    <scope>NUCLEOTIDE SEQUENCE [LARGE SCALE GENOMIC DNA]</scope>
    <source>
        <strain evidence="1 2">TR4</strain>
    </source>
</reference>
<name>A0A5C6TAW2_FUSOC</name>
<dbReference type="EMBL" id="VMNF01000005">
    <property type="protein sequence ID" value="TXC07806.1"/>
    <property type="molecule type" value="Genomic_DNA"/>
</dbReference>